<feature type="transmembrane region" description="Helical" evidence="5">
    <location>
        <begin position="252"/>
        <end position="271"/>
    </location>
</feature>
<dbReference type="GO" id="GO:0016020">
    <property type="term" value="C:membrane"/>
    <property type="evidence" value="ECO:0007669"/>
    <property type="project" value="UniProtKB-SubCell"/>
</dbReference>
<gene>
    <name evidence="7" type="ORF">LTR84_006993</name>
</gene>
<dbReference type="InterPro" id="IPR020846">
    <property type="entry name" value="MFS_dom"/>
</dbReference>
<dbReference type="GO" id="GO:0022857">
    <property type="term" value="F:transmembrane transporter activity"/>
    <property type="evidence" value="ECO:0007669"/>
    <property type="project" value="InterPro"/>
</dbReference>
<protein>
    <recommendedName>
        <fullName evidence="6">Major facilitator superfamily (MFS) profile domain-containing protein</fullName>
    </recommendedName>
</protein>
<evidence type="ECO:0000256" key="1">
    <source>
        <dbReference type="ARBA" id="ARBA00004141"/>
    </source>
</evidence>
<dbReference type="EMBL" id="JAVRRD010000027">
    <property type="protein sequence ID" value="KAK5047051.1"/>
    <property type="molecule type" value="Genomic_DNA"/>
</dbReference>
<feature type="transmembrane region" description="Helical" evidence="5">
    <location>
        <begin position="84"/>
        <end position="105"/>
    </location>
</feature>
<evidence type="ECO:0000256" key="2">
    <source>
        <dbReference type="ARBA" id="ARBA00022692"/>
    </source>
</evidence>
<dbReference type="RefSeq" id="XP_064702618.1">
    <property type="nucleotide sequence ID" value="XM_064850549.1"/>
</dbReference>
<dbReference type="SUPFAM" id="SSF103473">
    <property type="entry name" value="MFS general substrate transporter"/>
    <property type="match status" value="1"/>
</dbReference>
<evidence type="ECO:0000313" key="7">
    <source>
        <dbReference type="EMBL" id="KAK5047051.1"/>
    </source>
</evidence>
<proteinExistence type="predicted"/>
<dbReference type="PANTHER" id="PTHR42718">
    <property type="entry name" value="MAJOR FACILITATOR SUPERFAMILY MULTIDRUG TRANSPORTER MFSC"/>
    <property type="match status" value="1"/>
</dbReference>
<dbReference type="Gene3D" id="1.20.1250.20">
    <property type="entry name" value="MFS general substrate transporter like domains"/>
    <property type="match status" value="1"/>
</dbReference>
<feature type="transmembrane region" description="Helical" evidence="5">
    <location>
        <begin position="148"/>
        <end position="168"/>
    </location>
</feature>
<feature type="transmembrane region" description="Helical" evidence="5">
    <location>
        <begin position="180"/>
        <end position="200"/>
    </location>
</feature>
<evidence type="ECO:0000256" key="4">
    <source>
        <dbReference type="ARBA" id="ARBA00023136"/>
    </source>
</evidence>
<sequence length="274" mass="30123">MFMAEYFISGFGLISPTLAKALEIPAGQRIWPASSFSLVAGAVLLPFSRIADVWGSYRVFIAGLFWFAIWSLVCGFSQNYTMLIIFRAIQGFGPAAFLPSGVMLLGSIYRPGPRKNLVFSLYGALSPVGFFAGILSSGITDQYLSWRWYFWIGGIILFVVAPLALLAAPQELVLTKDSRMDWWGVCTLVPGLLLIVYALTDSAHTARGWSAPQIYVTFILGCLCLLIAVYLEGWVAEQPLLPADLFQTSCMVPLLVSLFLSFGVFGIYLIYAGF</sequence>
<keyword evidence="8" id="KW-1185">Reference proteome</keyword>
<dbReference type="AlphaFoldDB" id="A0AAV9N0H4"/>
<dbReference type="GeneID" id="89975161"/>
<dbReference type="InterPro" id="IPR036259">
    <property type="entry name" value="MFS_trans_sf"/>
</dbReference>
<keyword evidence="2 5" id="KW-0812">Transmembrane</keyword>
<accession>A0AAV9N0H4</accession>
<name>A0AAV9N0H4_9EURO</name>
<comment type="caution">
    <text evidence="7">The sequence shown here is derived from an EMBL/GenBank/DDBJ whole genome shotgun (WGS) entry which is preliminary data.</text>
</comment>
<feature type="transmembrane region" description="Helical" evidence="5">
    <location>
        <begin position="59"/>
        <end position="78"/>
    </location>
</feature>
<feature type="transmembrane region" description="Helical" evidence="5">
    <location>
        <begin position="212"/>
        <end position="231"/>
    </location>
</feature>
<organism evidence="7 8">
    <name type="scientific">Exophiala bonariae</name>
    <dbReference type="NCBI Taxonomy" id="1690606"/>
    <lineage>
        <taxon>Eukaryota</taxon>
        <taxon>Fungi</taxon>
        <taxon>Dikarya</taxon>
        <taxon>Ascomycota</taxon>
        <taxon>Pezizomycotina</taxon>
        <taxon>Eurotiomycetes</taxon>
        <taxon>Chaetothyriomycetidae</taxon>
        <taxon>Chaetothyriales</taxon>
        <taxon>Herpotrichiellaceae</taxon>
        <taxon>Exophiala</taxon>
    </lineage>
</organism>
<dbReference type="PROSITE" id="PS50850">
    <property type="entry name" value="MFS"/>
    <property type="match status" value="1"/>
</dbReference>
<dbReference type="Proteomes" id="UP001358417">
    <property type="component" value="Unassembled WGS sequence"/>
</dbReference>
<dbReference type="Pfam" id="PF07690">
    <property type="entry name" value="MFS_1"/>
    <property type="match status" value="1"/>
</dbReference>
<reference evidence="7 8" key="1">
    <citation type="submission" date="2023-08" db="EMBL/GenBank/DDBJ databases">
        <title>Black Yeasts Isolated from many extreme environments.</title>
        <authorList>
            <person name="Coleine C."/>
            <person name="Stajich J.E."/>
            <person name="Selbmann L."/>
        </authorList>
    </citation>
    <scope>NUCLEOTIDE SEQUENCE [LARGE SCALE GENOMIC DNA]</scope>
    <source>
        <strain evidence="7 8">CCFEE 5792</strain>
    </source>
</reference>
<dbReference type="PANTHER" id="PTHR42718:SF11">
    <property type="entry name" value="MAJOR FACILITATOR SUPERFAMILY (MFS) PROFILE DOMAIN-CONTAINING PROTEIN"/>
    <property type="match status" value="1"/>
</dbReference>
<feature type="domain" description="Major facilitator superfamily (MFS) profile" evidence="6">
    <location>
        <begin position="1"/>
        <end position="274"/>
    </location>
</feature>
<keyword evidence="4 5" id="KW-0472">Membrane</keyword>
<comment type="subcellular location">
    <subcellularLocation>
        <location evidence="1">Membrane</location>
        <topology evidence="1">Multi-pass membrane protein</topology>
    </subcellularLocation>
</comment>
<evidence type="ECO:0000256" key="5">
    <source>
        <dbReference type="SAM" id="Phobius"/>
    </source>
</evidence>
<evidence type="ECO:0000313" key="8">
    <source>
        <dbReference type="Proteomes" id="UP001358417"/>
    </source>
</evidence>
<keyword evidence="3 5" id="KW-1133">Transmembrane helix</keyword>
<feature type="transmembrane region" description="Helical" evidence="5">
    <location>
        <begin position="117"/>
        <end position="136"/>
    </location>
</feature>
<evidence type="ECO:0000259" key="6">
    <source>
        <dbReference type="PROSITE" id="PS50850"/>
    </source>
</evidence>
<dbReference type="InterPro" id="IPR011701">
    <property type="entry name" value="MFS"/>
</dbReference>
<evidence type="ECO:0000256" key="3">
    <source>
        <dbReference type="ARBA" id="ARBA00022989"/>
    </source>
</evidence>